<comment type="similarity">
    <text evidence="1 4">Belongs to the bacterial ribosomal protein bL28 family.</text>
</comment>
<sequence length="82" mass="9093">MVKICVISNKGSIVGGGYSNRTRATKFNPTGKARKYPNLQKKKIFIPELNKSINIEVSTRGLRTIKKRGAYATLLKAELIKA</sequence>
<evidence type="ECO:0000256" key="1">
    <source>
        <dbReference type="ARBA" id="ARBA00008760"/>
    </source>
</evidence>
<protein>
    <recommendedName>
        <fullName evidence="4">Large ribosomal subunit protein bL28</fullName>
    </recommendedName>
</protein>
<name>A0A1F6W6B5_9BACT</name>
<dbReference type="InterPro" id="IPR026569">
    <property type="entry name" value="Ribosomal_bL28"/>
</dbReference>
<dbReference type="InterPro" id="IPR037147">
    <property type="entry name" value="Ribosomal_bL28_sf"/>
</dbReference>
<dbReference type="STRING" id="1801754.A3D42_02000"/>
<dbReference type="GO" id="GO:0006412">
    <property type="term" value="P:translation"/>
    <property type="evidence" value="ECO:0007669"/>
    <property type="project" value="UniProtKB-UniRule"/>
</dbReference>
<keyword evidence="2 4" id="KW-0689">Ribosomal protein</keyword>
<dbReference type="Gene3D" id="2.30.170.40">
    <property type="entry name" value="Ribosomal protein L28/L24"/>
    <property type="match status" value="1"/>
</dbReference>
<evidence type="ECO:0000256" key="2">
    <source>
        <dbReference type="ARBA" id="ARBA00022980"/>
    </source>
</evidence>
<organism evidence="5 6">
    <name type="scientific">Candidatus Nomurabacteria bacterium RIFCSPHIGHO2_02_FULL_41_18</name>
    <dbReference type="NCBI Taxonomy" id="1801754"/>
    <lineage>
        <taxon>Bacteria</taxon>
        <taxon>Candidatus Nomuraibacteriota</taxon>
    </lineage>
</organism>
<dbReference type="SUPFAM" id="SSF143800">
    <property type="entry name" value="L28p-like"/>
    <property type="match status" value="1"/>
</dbReference>
<dbReference type="GO" id="GO:0003735">
    <property type="term" value="F:structural constituent of ribosome"/>
    <property type="evidence" value="ECO:0007669"/>
    <property type="project" value="InterPro"/>
</dbReference>
<keyword evidence="3 4" id="KW-0687">Ribonucleoprotein</keyword>
<gene>
    <name evidence="4" type="primary">rpmB</name>
    <name evidence="5" type="ORF">A3D42_02000</name>
</gene>
<dbReference type="Pfam" id="PF00830">
    <property type="entry name" value="Ribosomal_L28"/>
    <property type="match status" value="1"/>
</dbReference>
<dbReference type="InterPro" id="IPR034704">
    <property type="entry name" value="Ribosomal_bL28/bL31-like_sf"/>
</dbReference>
<dbReference type="GO" id="GO:0005840">
    <property type="term" value="C:ribosome"/>
    <property type="evidence" value="ECO:0007669"/>
    <property type="project" value="UniProtKB-KW"/>
</dbReference>
<evidence type="ECO:0000256" key="4">
    <source>
        <dbReference type="HAMAP-Rule" id="MF_00373"/>
    </source>
</evidence>
<evidence type="ECO:0000313" key="6">
    <source>
        <dbReference type="Proteomes" id="UP000177777"/>
    </source>
</evidence>
<proteinExistence type="inferred from homology"/>
<accession>A0A1F6W6B5</accession>
<dbReference type="AlphaFoldDB" id="A0A1F6W6B5"/>
<dbReference type="EMBL" id="MFUE01000015">
    <property type="protein sequence ID" value="OGI77306.1"/>
    <property type="molecule type" value="Genomic_DNA"/>
</dbReference>
<evidence type="ECO:0000256" key="3">
    <source>
        <dbReference type="ARBA" id="ARBA00023274"/>
    </source>
</evidence>
<dbReference type="GO" id="GO:1990904">
    <property type="term" value="C:ribonucleoprotein complex"/>
    <property type="evidence" value="ECO:0007669"/>
    <property type="project" value="UniProtKB-KW"/>
</dbReference>
<reference evidence="5 6" key="1">
    <citation type="journal article" date="2016" name="Nat. Commun.">
        <title>Thousands of microbial genomes shed light on interconnected biogeochemical processes in an aquifer system.</title>
        <authorList>
            <person name="Anantharaman K."/>
            <person name="Brown C.T."/>
            <person name="Hug L.A."/>
            <person name="Sharon I."/>
            <person name="Castelle C.J."/>
            <person name="Probst A.J."/>
            <person name="Thomas B.C."/>
            <person name="Singh A."/>
            <person name="Wilkins M.J."/>
            <person name="Karaoz U."/>
            <person name="Brodie E.L."/>
            <person name="Williams K.H."/>
            <person name="Hubbard S.S."/>
            <person name="Banfield J.F."/>
        </authorList>
    </citation>
    <scope>NUCLEOTIDE SEQUENCE [LARGE SCALE GENOMIC DNA]</scope>
</reference>
<comment type="caution">
    <text evidence="5">The sequence shown here is derived from an EMBL/GenBank/DDBJ whole genome shotgun (WGS) entry which is preliminary data.</text>
</comment>
<dbReference type="Proteomes" id="UP000177777">
    <property type="component" value="Unassembled WGS sequence"/>
</dbReference>
<evidence type="ECO:0000313" key="5">
    <source>
        <dbReference type="EMBL" id="OGI77306.1"/>
    </source>
</evidence>
<dbReference type="HAMAP" id="MF_00373">
    <property type="entry name" value="Ribosomal_bL28"/>
    <property type="match status" value="1"/>
</dbReference>